<sequence>MNSFKRLFNQRFVRNFSSFSITQEQVLTKDSNRKRGSRFVKFLLFTAVTKITYDCTNSAMAYYKGENSTTESIVDQSWNEVLYPVFQTVIQDREVMNALGQQITLSSPPPQSKTPIVELKRDFRLKFAPIDFTPGQFYDHQWFLQKLGVGNKQVIELDKLTPKEKEHLNKGILQEIYDDIVELPLSEQLSKLPSQYLPLLVPYKNRIFPIIYGESTSDIAIPIQGPKGKANILLNLYASDDKWTVRGAEVIFENDNLKKKQIIKPTSDEL</sequence>
<protein>
    <submittedName>
        <fullName evidence="1">Uncharacterized protein</fullName>
    </submittedName>
</protein>
<evidence type="ECO:0000313" key="2">
    <source>
        <dbReference type="Proteomes" id="UP000001064"/>
    </source>
</evidence>
<keyword evidence="2" id="KW-1185">Reference proteome</keyword>
<dbReference type="EMBL" id="GL870948">
    <property type="protein sequence ID" value="EGC40003.1"/>
    <property type="molecule type" value="Genomic_DNA"/>
</dbReference>
<gene>
    <name evidence="1" type="ORF">DICPUDRAFT_74466</name>
</gene>
<dbReference type="OrthoDB" id="16606at2759"/>
<accession>F0Z7U1</accession>
<organism evidence="1 2">
    <name type="scientific">Dictyostelium purpureum</name>
    <name type="common">Slime mold</name>
    <dbReference type="NCBI Taxonomy" id="5786"/>
    <lineage>
        <taxon>Eukaryota</taxon>
        <taxon>Amoebozoa</taxon>
        <taxon>Evosea</taxon>
        <taxon>Eumycetozoa</taxon>
        <taxon>Dictyostelia</taxon>
        <taxon>Dictyosteliales</taxon>
        <taxon>Dictyosteliaceae</taxon>
        <taxon>Dictyostelium</taxon>
    </lineage>
</organism>
<dbReference type="RefSeq" id="XP_003283506.1">
    <property type="nucleotide sequence ID" value="XM_003283458.1"/>
</dbReference>
<dbReference type="GeneID" id="10509376"/>
<dbReference type="KEGG" id="dpp:DICPUDRAFT_74466"/>
<proteinExistence type="predicted"/>
<dbReference type="Proteomes" id="UP000001064">
    <property type="component" value="Unassembled WGS sequence"/>
</dbReference>
<dbReference type="OMA" id="ANDDRWR"/>
<reference evidence="2" key="1">
    <citation type="journal article" date="2011" name="Genome Biol.">
        <title>Comparative genomics of the social amoebae Dictyostelium discoideum and Dictyostelium purpureum.</title>
        <authorList>
            <consortium name="US DOE Joint Genome Institute (JGI-PGF)"/>
            <person name="Sucgang R."/>
            <person name="Kuo A."/>
            <person name="Tian X."/>
            <person name="Salerno W."/>
            <person name="Parikh A."/>
            <person name="Feasley C.L."/>
            <person name="Dalin E."/>
            <person name="Tu H."/>
            <person name="Huang E."/>
            <person name="Barry K."/>
            <person name="Lindquist E."/>
            <person name="Shapiro H."/>
            <person name="Bruce D."/>
            <person name="Schmutz J."/>
            <person name="Salamov A."/>
            <person name="Fey P."/>
            <person name="Gaudet P."/>
            <person name="Anjard C."/>
            <person name="Babu M.M."/>
            <person name="Basu S."/>
            <person name="Bushmanova Y."/>
            <person name="van der Wel H."/>
            <person name="Katoh-Kurasawa M."/>
            <person name="Dinh C."/>
            <person name="Coutinho P.M."/>
            <person name="Saito T."/>
            <person name="Elias M."/>
            <person name="Schaap P."/>
            <person name="Kay R.R."/>
            <person name="Henrissat B."/>
            <person name="Eichinger L."/>
            <person name="Rivero F."/>
            <person name="Putnam N.H."/>
            <person name="West C.M."/>
            <person name="Loomis W.F."/>
            <person name="Chisholm R.L."/>
            <person name="Shaulsky G."/>
            <person name="Strassmann J.E."/>
            <person name="Queller D.C."/>
            <person name="Kuspa A."/>
            <person name="Grigoriev I.V."/>
        </authorList>
    </citation>
    <scope>NUCLEOTIDE SEQUENCE [LARGE SCALE GENOMIC DNA]</scope>
    <source>
        <strain evidence="2">QSDP1</strain>
    </source>
</reference>
<name>F0Z7U1_DICPU</name>
<dbReference type="VEuPathDB" id="AmoebaDB:DICPUDRAFT_74466"/>
<dbReference type="AlphaFoldDB" id="F0Z7U1"/>
<dbReference type="eggNOG" id="ENOG502RDNM">
    <property type="taxonomic scope" value="Eukaryota"/>
</dbReference>
<dbReference type="InParanoid" id="F0Z7U1"/>
<dbReference type="FunCoup" id="F0Z7U1">
    <property type="interactions" value="743"/>
</dbReference>
<evidence type="ECO:0000313" key="1">
    <source>
        <dbReference type="EMBL" id="EGC40003.1"/>
    </source>
</evidence>